<dbReference type="Gene3D" id="2.60.40.1670">
    <property type="entry name" value="beta-sandwich domain of Sec23/24"/>
    <property type="match status" value="1"/>
</dbReference>
<dbReference type="SUPFAM" id="SSF82754">
    <property type="entry name" value="C-terminal, gelsolin-like domain of Sec23/24"/>
    <property type="match status" value="1"/>
</dbReference>
<evidence type="ECO:0000256" key="4">
    <source>
        <dbReference type="SAM" id="MobiDB-lite"/>
    </source>
</evidence>
<dbReference type="InterPro" id="IPR006900">
    <property type="entry name" value="Sec23/24_helical_dom"/>
</dbReference>
<evidence type="ECO:0000259" key="5">
    <source>
        <dbReference type="Pfam" id="PF00626"/>
    </source>
</evidence>
<dbReference type="GO" id="GO:0000149">
    <property type="term" value="F:SNARE binding"/>
    <property type="evidence" value="ECO:0007669"/>
    <property type="project" value="TreeGrafter"/>
</dbReference>
<dbReference type="InterPro" id="IPR036180">
    <property type="entry name" value="Gelsolin-like_dom_sf"/>
</dbReference>
<dbReference type="Pfam" id="PF00626">
    <property type="entry name" value="Gelsolin"/>
    <property type="match status" value="1"/>
</dbReference>
<feature type="domain" description="Zinc finger Sec23/Sec24-type" evidence="6">
    <location>
        <begin position="236"/>
        <end position="273"/>
    </location>
</feature>
<name>K8FC17_9CHLO</name>
<evidence type="ECO:0000313" key="10">
    <source>
        <dbReference type="EMBL" id="CCO19213.1"/>
    </source>
</evidence>
<feature type="compositionally biased region" description="Low complexity" evidence="4">
    <location>
        <begin position="79"/>
        <end position="101"/>
    </location>
</feature>
<feature type="compositionally biased region" description="Basic and acidic residues" evidence="4">
    <location>
        <begin position="144"/>
        <end position="155"/>
    </location>
</feature>
<evidence type="ECO:0008006" key="12">
    <source>
        <dbReference type="Google" id="ProtNLM"/>
    </source>
</evidence>
<dbReference type="Pfam" id="PF04811">
    <property type="entry name" value="Sec23_trunk"/>
    <property type="match status" value="1"/>
</dbReference>
<evidence type="ECO:0000313" key="11">
    <source>
        <dbReference type="Proteomes" id="UP000198341"/>
    </source>
</evidence>
<dbReference type="KEGG" id="bpg:Bathy13g01110"/>
<proteinExistence type="inferred from homology"/>
<dbReference type="GO" id="GO:0006886">
    <property type="term" value="P:intracellular protein transport"/>
    <property type="evidence" value="ECO:0007669"/>
    <property type="project" value="InterPro"/>
</dbReference>
<keyword evidence="2" id="KW-0813">Transport</keyword>
<dbReference type="InterPro" id="IPR006895">
    <property type="entry name" value="Znf_Sec23_Sec24"/>
</dbReference>
<accession>K8FC17</accession>
<evidence type="ECO:0000259" key="9">
    <source>
        <dbReference type="Pfam" id="PF08033"/>
    </source>
</evidence>
<dbReference type="SUPFAM" id="SSF53300">
    <property type="entry name" value="vWA-like"/>
    <property type="match status" value="1"/>
</dbReference>
<dbReference type="Gene3D" id="3.40.20.10">
    <property type="entry name" value="Severin"/>
    <property type="match status" value="1"/>
</dbReference>
<feature type="region of interest" description="Disordered" evidence="4">
    <location>
        <begin position="370"/>
        <end position="396"/>
    </location>
</feature>
<evidence type="ECO:0000259" key="8">
    <source>
        <dbReference type="Pfam" id="PF04815"/>
    </source>
</evidence>
<dbReference type="PANTHER" id="PTHR13803">
    <property type="entry name" value="SEC24-RELATED PROTEIN"/>
    <property type="match status" value="1"/>
</dbReference>
<dbReference type="InterPro" id="IPR012990">
    <property type="entry name" value="Beta-sandwich_Sec23_24"/>
</dbReference>
<dbReference type="Pfam" id="PF04815">
    <property type="entry name" value="Sec23_helical"/>
    <property type="match status" value="1"/>
</dbReference>
<dbReference type="EMBL" id="FO082266">
    <property type="protein sequence ID" value="CCO19213.1"/>
    <property type="molecule type" value="Genomic_DNA"/>
</dbReference>
<dbReference type="InterPro" id="IPR006896">
    <property type="entry name" value="Sec23/24_trunk_dom"/>
</dbReference>
<dbReference type="SUPFAM" id="SSF81811">
    <property type="entry name" value="Helical domain of Sec23/24"/>
    <property type="match status" value="1"/>
</dbReference>
<dbReference type="InterPro" id="IPR029006">
    <property type="entry name" value="ADF-H/Gelsolin-like_dom_sf"/>
</dbReference>
<evidence type="ECO:0000256" key="2">
    <source>
        <dbReference type="ARBA" id="ARBA00022448"/>
    </source>
</evidence>
<feature type="region of interest" description="Disordered" evidence="4">
    <location>
        <begin position="1"/>
        <end position="173"/>
    </location>
</feature>
<dbReference type="GeneID" id="19012063"/>
<evidence type="ECO:0000256" key="1">
    <source>
        <dbReference type="ARBA" id="ARBA00008334"/>
    </source>
</evidence>
<dbReference type="InterPro" id="IPR050550">
    <property type="entry name" value="SEC23_SEC24_subfamily"/>
</dbReference>
<feature type="domain" description="Sec23/Sec24 beta-sandwich" evidence="9">
    <location>
        <begin position="572"/>
        <end position="656"/>
    </location>
</feature>
<dbReference type="GO" id="GO:0090110">
    <property type="term" value="P:COPII-coated vesicle cargo loading"/>
    <property type="evidence" value="ECO:0007669"/>
    <property type="project" value="TreeGrafter"/>
</dbReference>
<gene>
    <name evidence="10" type="ordered locus">Bathy13g01110</name>
</gene>
<feature type="domain" description="Sec23/Sec24 helical" evidence="8">
    <location>
        <begin position="667"/>
        <end position="767"/>
    </location>
</feature>
<dbReference type="Gene3D" id="3.40.50.410">
    <property type="entry name" value="von Willebrand factor, type A domain"/>
    <property type="match status" value="1"/>
</dbReference>
<dbReference type="GO" id="GO:0008270">
    <property type="term" value="F:zinc ion binding"/>
    <property type="evidence" value="ECO:0007669"/>
    <property type="project" value="InterPro"/>
</dbReference>
<dbReference type="Proteomes" id="UP000198341">
    <property type="component" value="Chromosome 13"/>
</dbReference>
<feature type="compositionally biased region" description="Polar residues" evidence="4">
    <location>
        <begin position="102"/>
        <end position="120"/>
    </location>
</feature>
<organism evidence="10 11">
    <name type="scientific">Bathycoccus prasinos</name>
    <dbReference type="NCBI Taxonomy" id="41875"/>
    <lineage>
        <taxon>Eukaryota</taxon>
        <taxon>Viridiplantae</taxon>
        <taxon>Chlorophyta</taxon>
        <taxon>Mamiellophyceae</taxon>
        <taxon>Mamiellales</taxon>
        <taxon>Bathycoccaceae</taxon>
        <taxon>Bathycoccus</taxon>
    </lineage>
</organism>
<reference evidence="10 11" key="1">
    <citation type="submission" date="2011-10" db="EMBL/GenBank/DDBJ databases">
        <authorList>
            <person name="Genoscope - CEA"/>
        </authorList>
    </citation>
    <scope>NUCLEOTIDE SEQUENCE [LARGE SCALE GENOMIC DNA]</scope>
    <source>
        <strain evidence="10 11">RCC 1105</strain>
    </source>
</reference>
<evidence type="ECO:0000259" key="6">
    <source>
        <dbReference type="Pfam" id="PF04810"/>
    </source>
</evidence>
<dbReference type="eggNOG" id="KOG1984">
    <property type="taxonomic scope" value="Eukaryota"/>
</dbReference>
<dbReference type="Gene3D" id="1.20.120.730">
    <property type="entry name" value="Sec23/Sec24 helical domain"/>
    <property type="match status" value="1"/>
</dbReference>
<protein>
    <recommendedName>
        <fullName evidence="12">Protein transport protein Sec24C</fullName>
    </recommendedName>
</protein>
<dbReference type="PANTHER" id="PTHR13803:SF4">
    <property type="entry name" value="SECRETORY 24CD, ISOFORM C"/>
    <property type="match status" value="1"/>
</dbReference>
<dbReference type="Gene3D" id="2.30.30.380">
    <property type="entry name" value="Zn-finger domain of Sec23/24"/>
    <property type="match status" value="1"/>
</dbReference>
<sequence length="941" mass="104073">MGGQPPLQQQQQQQQQNFQSAPPAAMGGGISQGSSRYPNPTPQTTTQQGYQQTPQQQENVGGVGARTYPQYPGTTSSAPQQQQPQYGGGQPQQQQQHYQQGMPSSGYNPPQAPHSLNQGFQRYGPQPTPQSAASKIDPSQIPRPRHDSHADRTIFDTRNPQTGAPMHPPGATSNFMARDVGNANPRFIRSTTSTIPNQSDLLQTSGMPLAVFVNPLATLKNDEVQVPIVDNGGMGPVRCLRCKAYVNPGMRWVDHFRFACNFCAHLSECPREYACALGSDGKRQDWMQRPELCRGSVEYMAPEEYMVRAPMRPSYFFVIDASPSAVQSGVTVSACEVISRTLDNIQGGDTASVGIATFDGTVHFYAIRGDDENNNASNENQENEKPTTSNGATKTPKMLIVPDVDDPYAPLPKDLLVNLNKNKETLKTLLKQIPEMFANSRPSAVASGAAIKSAIDALKYKGGKVMLFLGSMCSGGWGKLEVRTHSGNVEKEPLKIMKPAEKCYQDCATEAAEYQIGIDIFVCGSQPVDLATLGVLTRTTGGTLYRYPNFNVQLDFAQLLNDVRWNFLRPQGMEAVMRVRASQGLGVAEYGGYFCKRTPTDVDLPVLDGEKSIMVNLRYEDKLVDGAEAYVQCALLYTTMTGERRIRVHTLALPVTSVLGTLFRNADLDAQTCFMVRKAANTLLGGKHTIAAAKDAALAQCVSSLYAYRKYCASNNASGQLILPEALKTLPLYTIGMYKSNGLRSEASADDRANWLFRMLKSDPSETTPSVYPRLFPLHFILEDDGFQANQKQRHDDGDQAASITDSFPPFPPCQWLSAEKLDGDGLYLLEDGGEMLVWVGRNYPQDRLKEVFGVDTVDQLDARRSMLPPNLPNERNKRMNAFINSMRKARSGYLRMRILKRNDAMETLFYNRLIEDRSVAGMSYVEFLCHVHRLIQNKFT</sequence>
<dbReference type="OrthoDB" id="49016at2759"/>
<dbReference type="InterPro" id="IPR007123">
    <property type="entry name" value="Gelsolin-like_dom"/>
</dbReference>
<dbReference type="InterPro" id="IPR036175">
    <property type="entry name" value="Sec23/24_helical_dom_sf"/>
</dbReference>
<feature type="domain" description="Sec23/Sec24 trunk" evidence="7">
    <location>
        <begin position="310"/>
        <end position="567"/>
    </location>
</feature>
<dbReference type="InterPro" id="IPR036465">
    <property type="entry name" value="vWFA_dom_sf"/>
</dbReference>
<evidence type="ECO:0000256" key="3">
    <source>
        <dbReference type="ARBA" id="ARBA00022927"/>
    </source>
</evidence>
<dbReference type="AlphaFoldDB" id="K8FC17"/>
<keyword evidence="3" id="KW-0653">Protein transport</keyword>
<evidence type="ECO:0000259" key="7">
    <source>
        <dbReference type="Pfam" id="PF04811"/>
    </source>
</evidence>
<dbReference type="STRING" id="41875.K8FC17"/>
<dbReference type="SUPFAM" id="SSF82919">
    <property type="entry name" value="Zn-finger domain of Sec23/24"/>
    <property type="match status" value="1"/>
</dbReference>
<dbReference type="GO" id="GO:0070971">
    <property type="term" value="C:endoplasmic reticulum exit site"/>
    <property type="evidence" value="ECO:0007669"/>
    <property type="project" value="TreeGrafter"/>
</dbReference>
<dbReference type="Pfam" id="PF04810">
    <property type="entry name" value="zf-Sec23_Sec24"/>
    <property type="match status" value="1"/>
</dbReference>
<dbReference type="RefSeq" id="XP_007509410.1">
    <property type="nucleotide sequence ID" value="XM_007509348.1"/>
</dbReference>
<feature type="domain" description="Gelsolin-like" evidence="5">
    <location>
        <begin position="812"/>
        <end position="869"/>
    </location>
</feature>
<dbReference type="SUPFAM" id="SSF81995">
    <property type="entry name" value="beta-sandwich domain of Sec23/24"/>
    <property type="match status" value="1"/>
</dbReference>
<dbReference type="Pfam" id="PF08033">
    <property type="entry name" value="Sec23_BS"/>
    <property type="match status" value="1"/>
</dbReference>
<dbReference type="GO" id="GO:0030127">
    <property type="term" value="C:COPII vesicle coat"/>
    <property type="evidence" value="ECO:0007669"/>
    <property type="project" value="InterPro"/>
</dbReference>
<keyword evidence="11" id="KW-1185">Reference proteome</keyword>
<comment type="similarity">
    <text evidence="1">Belongs to the SEC23/SEC24 family. SEC24 subfamily.</text>
</comment>
<feature type="compositionally biased region" description="Low complexity" evidence="4">
    <location>
        <begin position="42"/>
        <end position="57"/>
    </location>
</feature>
<dbReference type="InterPro" id="IPR036174">
    <property type="entry name" value="Znf_Sec23_Sec24_sf"/>
</dbReference>